<dbReference type="PANTHER" id="PTHR11692:SF0">
    <property type="entry name" value="BIFUNCTIONAL PURINE BIOSYNTHESIS PROTEIN ATIC"/>
    <property type="match status" value="1"/>
</dbReference>
<name>A0A381R1A0_9ZZZZ</name>
<evidence type="ECO:0000256" key="5">
    <source>
        <dbReference type="ARBA" id="ARBA00022755"/>
    </source>
</evidence>
<dbReference type="SMART" id="SM00798">
    <property type="entry name" value="AICARFT_IMPCHas"/>
    <property type="match status" value="1"/>
</dbReference>
<feature type="domain" description="MGS-like" evidence="8">
    <location>
        <begin position="1"/>
        <end position="145"/>
    </location>
</feature>
<dbReference type="UniPathway" id="UPA00074">
    <property type="reaction ID" value="UER00133"/>
</dbReference>
<protein>
    <recommendedName>
        <fullName evidence="8">MGS-like domain-containing protein</fullName>
    </recommendedName>
</protein>
<dbReference type="SUPFAM" id="SSF53927">
    <property type="entry name" value="Cytidine deaminase-like"/>
    <property type="match status" value="1"/>
</dbReference>
<evidence type="ECO:0000256" key="6">
    <source>
        <dbReference type="ARBA" id="ARBA00022801"/>
    </source>
</evidence>
<accession>A0A381R1A0</accession>
<dbReference type="InterPro" id="IPR024051">
    <property type="entry name" value="AICAR_Tfase_dup_dom_sf"/>
</dbReference>
<gene>
    <name evidence="9" type="ORF">METZ01_LOCUS36491</name>
</gene>
<evidence type="ECO:0000256" key="7">
    <source>
        <dbReference type="ARBA" id="ARBA00023268"/>
    </source>
</evidence>
<comment type="pathway">
    <text evidence="2">Purine metabolism; IMP biosynthesis via de novo pathway; 5-formamido-1-(5-phospho-D-ribosyl)imidazole-4-carboxamide from 5-amino-1-(5-phospho-D-ribosyl)imidazole-4-carboxamide (10-formyl THF route): step 1/1.</text>
</comment>
<keyword evidence="7" id="KW-0511">Multifunctional enzyme</keyword>
<dbReference type="InterPro" id="IPR016193">
    <property type="entry name" value="Cytidine_deaminase-like"/>
</dbReference>
<dbReference type="GO" id="GO:0004643">
    <property type="term" value="F:phosphoribosylaminoimidazolecarboxamide formyltransferase activity"/>
    <property type="evidence" value="ECO:0007669"/>
    <property type="project" value="InterPro"/>
</dbReference>
<dbReference type="SMART" id="SM00851">
    <property type="entry name" value="MGS"/>
    <property type="match status" value="1"/>
</dbReference>
<dbReference type="GO" id="GO:0005829">
    <property type="term" value="C:cytosol"/>
    <property type="evidence" value="ECO:0007669"/>
    <property type="project" value="TreeGrafter"/>
</dbReference>
<keyword evidence="6" id="KW-0378">Hydrolase</keyword>
<dbReference type="GO" id="GO:0006189">
    <property type="term" value="P:'de novo' IMP biosynthetic process"/>
    <property type="evidence" value="ECO:0007669"/>
    <property type="project" value="UniProtKB-UniPathway"/>
</dbReference>
<keyword evidence="4" id="KW-0808">Transferase</keyword>
<dbReference type="CDD" id="cd01421">
    <property type="entry name" value="IMPCH"/>
    <property type="match status" value="1"/>
</dbReference>
<dbReference type="GO" id="GO:0003937">
    <property type="term" value="F:IMP cyclohydrolase activity"/>
    <property type="evidence" value="ECO:0007669"/>
    <property type="project" value="InterPro"/>
</dbReference>
<dbReference type="Gene3D" id="3.40.50.1380">
    <property type="entry name" value="Methylglyoxal synthase-like domain"/>
    <property type="match status" value="1"/>
</dbReference>
<organism evidence="9">
    <name type="scientific">marine metagenome</name>
    <dbReference type="NCBI Taxonomy" id="408172"/>
    <lineage>
        <taxon>unclassified sequences</taxon>
        <taxon>metagenomes</taxon>
        <taxon>ecological metagenomes</taxon>
    </lineage>
</organism>
<dbReference type="AlphaFoldDB" id="A0A381R1A0"/>
<sequence>MKKITSALISVFDKSGLDQIVNKLNSSGIKLYSTGGTYDYIKKLNIDVKKVEDLTSYPSILNGRVKTLHPKIFGGILKTDSKSDKNDAEKYDIPDIDLVIVDLYPFSDTVKKTDEVDEIIEKIDIGGVSLIRAAAKNYKSVLCISSKSQYEDLIDLLDKDAGSSIITRKEFATKAFKNTMNYDSEISKYFNNTSLIKKKLRYGENPHQEGVFIGDINKNLNQLHGKEISFNNLLDIDSAINLIKDLSFEENVFAILKHNNPCGVAIRSKLVDAYKDSLSSDNVSAFGGVLATNSKIDFETANEIDKLFFEILIAPSFEQNALDILKSKKNRIILKLTQYPNNESNYRSCLGGELRQTVDKIVDSSENFKIVTKTSPNKSIKDDLVFASVISKHTKSNCIILVKDYKLIGSGMGQVSRIDALNQAIEKSKKFGFQSDLTSCVMASDAFFPFKDCVEIAHANNIKNIIQPGGSIRDNESIDFCDKHKMTMIFTGTRHFRH</sequence>
<dbReference type="Pfam" id="PF01808">
    <property type="entry name" value="AICARFT_IMPCHas"/>
    <property type="match status" value="1"/>
</dbReference>
<reference evidence="9" key="1">
    <citation type="submission" date="2018-05" db="EMBL/GenBank/DDBJ databases">
        <authorList>
            <person name="Lanie J.A."/>
            <person name="Ng W.-L."/>
            <person name="Kazmierczak K.M."/>
            <person name="Andrzejewski T.M."/>
            <person name="Davidsen T.M."/>
            <person name="Wayne K.J."/>
            <person name="Tettelin H."/>
            <person name="Glass J.I."/>
            <person name="Rusch D."/>
            <person name="Podicherti R."/>
            <person name="Tsui H.-C.T."/>
            <person name="Winkler M.E."/>
        </authorList>
    </citation>
    <scope>NUCLEOTIDE SEQUENCE</scope>
</reference>
<evidence type="ECO:0000256" key="2">
    <source>
        <dbReference type="ARBA" id="ARBA00004954"/>
    </source>
</evidence>
<dbReference type="Pfam" id="PF02142">
    <property type="entry name" value="MGS"/>
    <property type="match status" value="1"/>
</dbReference>
<keyword evidence="5" id="KW-0658">Purine biosynthesis</keyword>
<comment type="similarity">
    <text evidence="3">Belongs to the PurH family.</text>
</comment>
<dbReference type="InterPro" id="IPR036914">
    <property type="entry name" value="MGS-like_dom_sf"/>
</dbReference>
<evidence type="ECO:0000313" key="9">
    <source>
        <dbReference type="EMBL" id="SUZ83637.1"/>
    </source>
</evidence>
<evidence type="ECO:0000256" key="3">
    <source>
        <dbReference type="ARBA" id="ARBA00007667"/>
    </source>
</evidence>
<evidence type="ECO:0000256" key="1">
    <source>
        <dbReference type="ARBA" id="ARBA00004844"/>
    </source>
</evidence>
<dbReference type="NCBIfam" id="NF002049">
    <property type="entry name" value="PRK00881.1"/>
    <property type="match status" value="1"/>
</dbReference>
<dbReference type="SUPFAM" id="SSF52335">
    <property type="entry name" value="Methylglyoxal synthase-like"/>
    <property type="match status" value="1"/>
</dbReference>
<dbReference type="InterPro" id="IPR002695">
    <property type="entry name" value="PurH-like"/>
</dbReference>
<dbReference type="PROSITE" id="PS51855">
    <property type="entry name" value="MGS"/>
    <property type="match status" value="1"/>
</dbReference>
<dbReference type="Gene3D" id="3.40.140.20">
    <property type="match status" value="2"/>
</dbReference>
<comment type="pathway">
    <text evidence="1">Purine metabolism; IMP biosynthesis via de novo pathway; IMP from 5-formamido-1-(5-phospho-D-ribosyl)imidazole-4-carboxamide: step 1/1.</text>
</comment>
<evidence type="ECO:0000256" key="4">
    <source>
        <dbReference type="ARBA" id="ARBA00022679"/>
    </source>
</evidence>
<dbReference type="PIRSF" id="PIRSF000414">
    <property type="entry name" value="AICARFT_IMPCHas"/>
    <property type="match status" value="1"/>
</dbReference>
<dbReference type="EMBL" id="UINC01001560">
    <property type="protein sequence ID" value="SUZ83637.1"/>
    <property type="molecule type" value="Genomic_DNA"/>
</dbReference>
<dbReference type="FunFam" id="3.40.50.1380:FF:000001">
    <property type="entry name" value="Bifunctional purine biosynthesis protein PurH"/>
    <property type="match status" value="1"/>
</dbReference>
<evidence type="ECO:0000259" key="8">
    <source>
        <dbReference type="PROSITE" id="PS51855"/>
    </source>
</evidence>
<dbReference type="HAMAP" id="MF_00139">
    <property type="entry name" value="PurH"/>
    <property type="match status" value="1"/>
</dbReference>
<proteinExistence type="inferred from homology"/>
<dbReference type="PANTHER" id="PTHR11692">
    <property type="entry name" value="BIFUNCTIONAL PURINE BIOSYNTHESIS PROTEIN PURH"/>
    <property type="match status" value="1"/>
</dbReference>
<dbReference type="InterPro" id="IPR011607">
    <property type="entry name" value="MGS-like_dom"/>
</dbReference>